<evidence type="ECO:0000256" key="7">
    <source>
        <dbReference type="SAM" id="MobiDB-lite"/>
    </source>
</evidence>
<feature type="compositionally biased region" description="Low complexity" evidence="7">
    <location>
        <begin position="414"/>
        <end position="431"/>
    </location>
</feature>
<feature type="compositionally biased region" description="Pro residues" evidence="7">
    <location>
        <begin position="217"/>
        <end position="226"/>
    </location>
</feature>
<evidence type="ECO:0000313" key="9">
    <source>
        <dbReference type="EMBL" id="KPV77322.1"/>
    </source>
</evidence>
<name>A0A194S9P7_RHOGW</name>
<feature type="transmembrane region" description="Helical" evidence="8">
    <location>
        <begin position="901"/>
        <end position="928"/>
    </location>
</feature>
<keyword evidence="10" id="KW-1185">Reference proteome</keyword>
<feature type="transmembrane region" description="Helical" evidence="8">
    <location>
        <begin position="1133"/>
        <end position="1152"/>
    </location>
</feature>
<evidence type="ECO:0000256" key="2">
    <source>
        <dbReference type="ARBA" id="ARBA00022676"/>
    </source>
</evidence>
<dbReference type="OMA" id="WIFAAPY"/>
<evidence type="ECO:0000256" key="4">
    <source>
        <dbReference type="ARBA" id="ARBA00022692"/>
    </source>
</evidence>
<dbReference type="GeneID" id="28974304"/>
<dbReference type="EMBL" id="KQ474074">
    <property type="protein sequence ID" value="KPV77322.1"/>
    <property type="molecule type" value="Genomic_DNA"/>
</dbReference>
<dbReference type="OrthoDB" id="72851at2759"/>
<keyword evidence="6 8" id="KW-0472">Membrane</keyword>
<feature type="region of interest" description="Disordered" evidence="7">
    <location>
        <begin position="678"/>
        <end position="710"/>
    </location>
</feature>
<dbReference type="STRING" id="578459.A0A194S9P7"/>
<dbReference type="GO" id="GO:0016757">
    <property type="term" value="F:glycosyltransferase activity"/>
    <property type="evidence" value="ECO:0007669"/>
    <property type="project" value="UniProtKB-KW"/>
</dbReference>
<organism evidence="9 10">
    <name type="scientific">Rhodotorula graminis (strain WP1)</name>
    <dbReference type="NCBI Taxonomy" id="578459"/>
    <lineage>
        <taxon>Eukaryota</taxon>
        <taxon>Fungi</taxon>
        <taxon>Dikarya</taxon>
        <taxon>Basidiomycota</taxon>
        <taxon>Pucciniomycotina</taxon>
        <taxon>Microbotryomycetes</taxon>
        <taxon>Sporidiobolales</taxon>
        <taxon>Sporidiobolaceae</taxon>
        <taxon>Rhodotorula</taxon>
    </lineage>
</organism>
<dbReference type="RefSeq" id="XP_018273371.1">
    <property type="nucleotide sequence ID" value="XM_018413855.1"/>
</dbReference>
<evidence type="ECO:0000256" key="8">
    <source>
        <dbReference type="SAM" id="Phobius"/>
    </source>
</evidence>
<evidence type="ECO:0000256" key="5">
    <source>
        <dbReference type="ARBA" id="ARBA00022989"/>
    </source>
</evidence>
<dbReference type="PANTHER" id="PTHR43867">
    <property type="entry name" value="CELLULOSE SYNTHASE CATALYTIC SUBUNIT A [UDP-FORMING]"/>
    <property type="match status" value="1"/>
</dbReference>
<dbReference type="InterPro" id="IPR029044">
    <property type="entry name" value="Nucleotide-diphossugar_trans"/>
</dbReference>
<dbReference type="PANTHER" id="PTHR43867:SF7">
    <property type="entry name" value="CELLULOSE SYNTHASE (EUROFUNG)"/>
    <property type="match status" value="1"/>
</dbReference>
<feature type="compositionally biased region" description="Basic and acidic residues" evidence="7">
    <location>
        <begin position="306"/>
        <end position="315"/>
    </location>
</feature>
<proteinExistence type="predicted"/>
<keyword evidence="3 9" id="KW-0808">Transferase</keyword>
<keyword evidence="5 8" id="KW-1133">Transmembrane helix</keyword>
<feature type="compositionally biased region" description="Low complexity" evidence="7">
    <location>
        <begin position="248"/>
        <end position="260"/>
    </location>
</feature>
<sequence length="1157" mass="125543">MHSNKQQHSPDALRTSVPHNPPSPLLVSPTSVPPVTTTDSAVGPKDKPPSPTSSRRKPAPSVTVDDLGEPSPSPTRTAFHHPQPPKLVTSASAVDVRPSSSRQQHAPPPLRSATSDDPISPTNRGEFARGRTVPSTPPSSSRRERSTSKGPPVPVPHDEDDIATLNFDRRPSQIDPLTPSFHYAHSAANAPPVPGSGSGGAASTPRALTGGTTTFAPLPPCSPVRSPPTEQRGHMRQRSSHARNPSISLSSPLASPTSATYGPHAQQVPPSSAAAATSAAKILPLQPARTRAPIEAFASVEMLQGQREHQDRTRGTEVFGPGGTYEGRASSLSGEGGLPAYSRRHDPLAAVRAARNPSIAAASHQHQQQYGASQLPPLEFDIMSIASQLREHDARRGSEDVRGGEWPRRFSEASSGGDDSPPATPSSGGPTLNPAFSFPTRSSSSLKSAAPAYTSNSELGRAFSFAKRDSHGDGGPGGWRTEHLGASDKAFALQRPSIVALPVYPAPGGTLGRSFKTRAKKWATKVALVTVLLACASSWVYLWVRLGAMRIVERRRPGVFVGGWCYLALETVVTLLMTVHSIWTVFTYRPRSTEPKLRLRGDHNLPSVDVFVVSSGQADQTVFDCAVAAASMDYPPHRYRVMVLDPLASANLERELTRHAKSQAAPHLSYHRRELGAAPSSVVVDSSDEKTPKLMQEGQQRRESSGARGIETAATTAANSINFGMVEAASFGIKGPAEFIAVFDADMIPERNYLRAVLPHILGENKVGLVKTRRGFINLPHRVNQPTATLLTACETPADTRSGFLLRRAALTEIGGFPSASWIHDGQCEALLQGRGYQVQQVDEVLQWGMAKPTYASQIGAMMVNRLGPLRTAHRLGWFIRGDKTRLMPFGARLKAIGKALLPLFGVVVLLLAYVYPFMFTFGGILVLTPNLSNLNRLLQVTLIMVLLNKLHEVVWCWSTGLPSPRRVLQAWIFAAPYQGVALVRLVLPRRLGGYKARTSDLHINEVVAHPVREKWYKRLGWAAIDPLVSTMFAFLAAFGVAIWRIVRDYEHGTTDRHQALLTVLLTIAWPTLLWSEFLFASFVPFICLLFPSHLLTEPRESFLIRDHYSHVARPKHHFKTASPFKVSRAPEFVTGVVVVAWAVVCVCVAKLTDVLA</sequence>
<feature type="region of interest" description="Disordered" evidence="7">
    <location>
        <begin position="391"/>
        <end position="449"/>
    </location>
</feature>
<feature type="region of interest" description="Disordered" evidence="7">
    <location>
        <begin position="304"/>
        <end position="338"/>
    </location>
</feature>
<feature type="transmembrane region" description="Helical" evidence="8">
    <location>
        <begin position="522"/>
        <end position="544"/>
    </location>
</feature>
<evidence type="ECO:0000256" key="1">
    <source>
        <dbReference type="ARBA" id="ARBA00004141"/>
    </source>
</evidence>
<feature type="transmembrane region" description="Helical" evidence="8">
    <location>
        <begin position="564"/>
        <end position="588"/>
    </location>
</feature>
<feature type="compositionally biased region" description="Low complexity" evidence="7">
    <location>
        <begin position="25"/>
        <end position="38"/>
    </location>
</feature>
<feature type="compositionally biased region" description="Polar residues" evidence="7">
    <location>
        <begin position="112"/>
        <end position="123"/>
    </location>
</feature>
<dbReference type="AlphaFoldDB" id="A0A194S9P7"/>
<evidence type="ECO:0000256" key="6">
    <source>
        <dbReference type="ARBA" id="ARBA00023136"/>
    </source>
</evidence>
<reference evidence="9 10" key="1">
    <citation type="journal article" date="2015" name="Front. Microbiol.">
        <title>Genome sequence of the plant growth promoting endophytic yeast Rhodotorula graminis WP1.</title>
        <authorList>
            <person name="Firrincieli A."/>
            <person name="Otillar R."/>
            <person name="Salamov A."/>
            <person name="Schmutz J."/>
            <person name="Khan Z."/>
            <person name="Redman R.S."/>
            <person name="Fleck N.D."/>
            <person name="Lindquist E."/>
            <person name="Grigoriev I.V."/>
            <person name="Doty S.L."/>
        </authorList>
    </citation>
    <scope>NUCLEOTIDE SEQUENCE [LARGE SCALE GENOMIC DNA]</scope>
    <source>
        <strain evidence="9 10">WP1</strain>
    </source>
</reference>
<dbReference type="SUPFAM" id="SSF53448">
    <property type="entry name" value="Nucleotide-diphospho-sugar transferases"/>
    <property type="match status" value="1"/>
</dbReference>
<feature type="compositionally biased region" description="Low complexity" evidence="7">
    <location>
        <begin position="130"/>
        <end position="140"/>
    </location>
</feature>
<feature type="transmembrane region" description="Helical" evidence="8">
    <location>
        <begin position="1067"/>
        <end position="1091"/>
    </location>
</feature>
<feature type="region of interest" description="Disordered" evidence="7">
    <location>
        <begin position="1"/>
        <end position="278"/>
    </location>
</feature>
<feature type="transmembrane region" description="Helical" evidence="8">
    <location>
        <begin position="969"/>
        <end position="988"/>
    </location>
</feature>
<feature type="compositionally biased region" description="Basic and acidic residues" evidence="7">
    <location>
        <begin position="391"/>
        <end position="411"/>
    </location>
</feature>
<dbReference type="InterPro" id="IPR050321">
    <property type="entry name" value="Glycosyltr_2/OpgH_subfam"/>
</dbReference>
<feature type="compositionally biased region" description="Polar residues" evidence="7">
    <location>
        <begin position="439"/>
        <end position="449"/>
    </location>
</feature>
<keyword evidence="2" id="KW-0328">Glycosyltransferase</keyword>
<evidence type="ECO:0000256" key="3">
    <source>
        <dbReference type="ARBA" id="ARBA00022679"/>
    </source>
</evidence>
<protein>
    <submittedName>
        <fullName evidence="9">Glycosyltransferase family 2 protein</fullName>
    </submittedName>
</protein>
<accession>A0A194S9P7</accession>
<gene>
    <name evidence="9" type="ORF">RHOBADRAFT_41316</name>
</gene>
<evidence type="ECO:0000313" key="10">
    <source>
        <dbReference type="Proteomes" id="UP000053890"/>
    </source>
</evidence>
<keyword evidence="4 8" id="KW-0812">Transmembrane</keyword>
<comment type="subcellular location">
    <subcellularLocation>
        <location evidence="1">Membrane</location>
        <topology evidence="1">Multi-pass membrane protein</topology>
    </subcellularLocation>
</comment>
<dbReference type="GO" id="GO:0016020">
    <property type="term" value="C:membrane"/>
    <property type="evidence" value="ECO:0007669"/>
    <property type="project" value="UniProtKB-SubCell"/>
</dbReference>
<dbReference type="Gene3D" id="3.90.550.10">
    <property type="entry name" value="Spore Coat Polysaccharide Biosynthesis Protein SpsA, Chain A"/>
    <property type="match status" value="1"/>
</dbReference>
<feature type="transmembrane region" description="Helical" evidence="8">
    <location>
        <begin position="1020"/>
        <end position="1047"/>
    </location>
</feature>
<dbReference type="Proteomes" id="UP000053890">
    <property type="component" value="Unassembled WGS sequence"/>
</dbReference>